<dbReference type="Gene3D" id="3.40.50.80">
    <property type="entry name" value="Nucleotide-binding domain of ferredoxin-NADP reductase (FNR) module"/>
    <property type="match status" value="1"/>
</dbReference>
<gene>
    <name evidence="5" type="ORF">CFD26_108107</name>
</gene>
<dbReference type="Gene3D" id="2.40.30.10">
    <property type="entry name" value="Translation factors"/>
    <property type="match status" value="1"/>
</dbReference>
<proteinExistence type="predicted"/>
<dbReference type="AlphaFoldDB" id="A0A421DB83"/>
<evidence type="ECO:0000313" key="5">
    <source>
        <dbReference type="EMBL" id="RLL99432.1"/>
    </source>
</evidence>
<keyword evidence="6" id="KW-1185">Reference proteome</keyword>
<dbReference type="InterPro" id="IPR039261">
    <property type="entry name" value="FNR_nucleotide-bd"/>
</dbReference>
<dbReference type="Proteomes" id="UP000215289">
    <property type="component" value="Unassembled WGS sequence"/>
</dbReference>
<evidence type="ECO:0000259" key="4">
    <source>
        <dbReference type="PROSITE" id="PS51384"/>
    </source>
</evidence>
<dbReference type="PANTHER" id="PTHR46505">
    <property type="entry name" value="OXIDOREDUCTASE NAD-BINDING DOMAIN-CONTAINING PROTEIN 1"/>
    <property type="match status" value="1"/>
</dbReference>
<feature type="region of interest" description="Disordered" evidence="3">
    <location>
        <begin position="145"/>
        <end position="181"/>
    </location>
</feature>
<organism evidence="5 6">
    <name type="scientific">Aspergillus turcosus</name>
    <dbReference type="NCBI Taxonomy" id="1245748"/>
    <lineage>
        <taxon>Eukaryota</taxon>
        <taxon>Fungi</taxon>
        <taxon>Dikarya</taxon>
        <taxon>Ascomycota</taxon>
        <taxon>Pezizomycotina</taxon>
        <taxon>Eurotiomycetes</taxon>
        <taxon>Eurotiomycetidae</taxon>
        <taxon>Eurotiales</taxon>
        <taxon>Aspergillaceae</taxon>
        <taxon>Aspergillus</taxon>
        <taxon>Aspergillus subgen. Fumigati</taxon>
    </lineage>
</organism>
<keyword evidence="2" id="KW-0520">NAD</keyword>
<dbReference type="EMBL" id="NIDN02000032">
    <property type="protein sequence ID" value="RLL99432.1"/>
    <property type="molecule type" value="Genomic_DNA"/>
</dbReference>
<sequence>MQTPRLLWCHGLHRSPHPPSILISQRRQPIPFLARLQPLSVHQPVPGTIRRQMDYASTKKASVPHLVRTAAEPRQNRLYTVRVSHVDEVNPTVRLIQLTIPPHVQSLEGQAERDDGESDQPQPLTFLPGQWLDVHIPGLADAGGYSITSTPADAQVLPSPRPPSESPMEEETGLPPIDPRGRAPYVELAVQHAPSNPASAWLWRPKDEILGKELSIRVGGSFVWPPSGINLDEIKKVLFIAGGVGINPLISMLSHLNNNHDETALHHQHPDIHFFYSTKIPRSAVPSLPEKSPAAYLDKILFLSRLREIVRCQSESGRLRISLRLFLTNLHDDFAPLLSEPQPDLAIYARRQQPDDLAQALKGPDGVIRPEEVVCYICAPPKMTDEVASTLRGLLGDGKERVFFEKWW</sequence>
<feature type="domain" description="FAD-binding FR-type" evidence="4">
    <location>
        <begin position="76"/>
        <end position="225"/>
    </location>
</feature>
<protein>
    <recommendedName>
        <fullName evidence="4">FAD-binding FR-type domain-containing protein</fullName>
    </recommendedName>
</protein>
<dbReference type="SUPFAM" id="SSF52343">
    <property type="entry name" value="Ferredoxin reductase-like, C-terminal NADP-linked domain"/>
    <property type="match status" value="1"/>
</dbReference>
<comment type="caution">
    <text evidence="5">The sequence shown here is derived from an EMBL/GenBank/DDBJ whole genome shotgun (WGS) entry which is preliminary data.</text>
</comment>
<dbReference type="GO" id="GO:0016491">
    <property type="term" value="F:oxidoreductase activity"/>
    <property type="evidence" value="ECO:0007669"/>
    <property type="project" value="UniProtKB-KW"/>
</dbReference>
<reference evidence="5 6" key="1">
    <citation type="submission" date="2018-08" db="EMBL/GenBank/DDBJ databases">
        <title>Draft genome sequences of two Aspergillus turcosus clinical strains isolated from bronchoalveolar lavage fluid: one azole-susceptible and the other azole-resistant.</title>
        <authorList>
            <person name="Parent-Michaud M."/>
            <person name="Dufresne P.J."/>
            <person name="Fournier E."/>
            <person name="Martineau C."/>
            <person name="Moreira S."/>
            <person name="Perkins V."/>
            <person name="De Repentigny L."/>
            <person name="Dufresne S.F."/>
        </authorList>
    </citation>
    <scope>NUCLEOTIDE SEQUENCE [LARGE SCALE GENOMIC DNA]</scope>
    <source>
        <strain evidence="5">HMR AF 1038</strain>
    </source>
</reference>
<dbReference type="InterPro" id="IPR017927">
    <property type="entry name" value="FAD-bd_FR_type"/>
</dbReference>
<dbReference type="OrthoDB" id="436496at2759"/>
<name>A0A421DB83_9EURO</name>
<evidence type="ECO:0000256" key="2">
    <source>
        <dbReference type="ARBA" id="ARBA00023027"/>
    </source>
</evidence>
<evidence type="ECO:0000256" key="3">
    <source>
        <dbReference type="SAM" id="MobiDB-lite"/>
    </source>
</evidence>
<dbReference type="STRING" id="1245748.A0A421DB83"/>
<dbReference type="PROSITE" id="PS51384">
    <property type="entry name" value="FAD_FR"/>
    <property type="match status" value="1"/>
</dbReference>
<dbReference type="CDD" id="cd00322">
    <property type="entry name" value="FNR_like"/>
    <property type="match status" value="1"/>
</dbReference>
<feature type="region of interest" description="Disordered" evidence="3">
    <location>
        <begin position="107"/>
        <end position="127"/>
    </location>
</feature>
<keyword evidence="1" id="KW-0560">Oxidoreductase</keyword>
<evidence type="ECO:0000313" key="6">
    <source>
        <dbReference type="Proteomes" id="UP000215289"/>
    </source>
</evidence>
<dbReference type="GO" id="GO:0005739">
    <property type="term" value="C:mitochondrion"/>
    <property type="evidence" value="ECO:0007669"/>
    <property type="project" value="TreeGrafter"/>
</dbReference>
<evidence type="ECO:0000256" key="1">
    <source>
        <dbReference type="ARBA" id="ARBA00023002"/>
    </source>
</evidence>
<accession>A0A421DB83</accession>
<dbReference type="PANTHER" id="PTHR46505:SF1">
    <property type="entry name" value="OXIDOREDUCTASE NAD-BINDING DOMAIN-CONTAINING PROTEIN 1"/>
    <property type="match status" value="1"/>
</dbReference>
<dbReference type="InterPro" id="IPR052128">
    <property type="entry name" value="Oxidoreductase_NAD-binding"/>
</dbReference>